<sequence>MPQAGLEGSNSVQQSPQFAALSDYVSGKSDLNGALDAFAQPAEKEWTPSTSPEEVEEQLTLSWRSIISQAAQTSFKDAAQQKLADFVVALQQRPTVQKGDQTCQVQGSTVWKDLPTFGWSIRDAWNKAAGKDSDQKAKDQWINLNAFTALLTASAHSKTNDSPDLSLFGVWSLRQAFEEQDTSDAAIAAAAAWFVYAAPTIYDFSQKGKSFDGKVAKPGSAFSSQSWNGYTQDRWQAWTRKVHEVQGQVSDATASQLVEQAQVAIGEIQQ</sequence>
<dbReference type="InterPro" id="IPR053204">
    <property type="entry name" value="Oxopyrrolidines_Biosynth-assoc"/>
</dbReference>
<keyword evidence="2" id="KW-1185">Reference proteome</keyword>
<name>A0ABR0ELT5_ZASCE</name>
<dbReference type="Pfam" id="PF12311">
    <property type="entry name" value="DUF3632"/>
    <property type="match status" value="1"/>
</dbReference>
<evidence type="ECO:0000313" key="2">
    <source>
        <dbReference type="Proteomes" id="UP001305779"/>
    </source>
</evidence>
<comment type="caution">
    <text evidence="1">The sequence shown here is derived from an EMBL/GenBank/DDBJ whole genome shotgun (WGS) entry which is preliminary data.</text>
</comment>
<reference evidence="1 2" key="1">
    <citation type="journal article" date="2023" name="G3 (Bethesda)">
        <title>A chromosome-level genome assembly of Zasmidium syzygii isolated from banana leaves.</title>
        <authorList>
            <person name="van Westerhoven A.C."/>
            <person name="Mehrabi R."/>
            <person name="Talebi R."/>
            <person name="Steentjes M.B.F."/>
            <person name="Corcolon B."/>
            <person name="Chong P.A."/>
            <person name="Kema G.H.J."/>
            <person name="Seidl M.F."/>
        </authorList>
    </citation>
    <scope>NUCLEOTIDE SEQUENCE [LARGE SCALE GENOMIC DNA]</scope>
    <source>
        <strain evidence="1 2">P124</strain>
    </source>
</reference>
<protein>
    <submittedName>
        <fullName evidence="1">Uncharacterized protein</fullName>
    </submittedName>
</protein>
<dbReference type="InterPro" id="IPR022085">
    <property type="entry name" value="OpdG"/>
</dbReference>
<dbReference type="PANTHER" id="PTHR38797">
    <property type="entry name" value="NUCLEAR PORE COMPLEX PROTEIN NUP85-RELATED"/>
    <property type="match status" value="1"/>
</dbReference>
<proteinExistence type="predicted"/>
<organism evidence="1 2">
    <name type="scientific">Zasmidium cellare</name>
    <name type="common">Wine cellar mold</name>
    <name type="synonym">Racodium cellare</name>
    <dbReference type="NCBI Taxonomy" id="395010"/>
    <lineage>
        <taxon>Eukaryota</taxon>
        <taxon>Fungi</taxon>
        <taxon>Dikarya</taxon>
        <taxon>Ascomycota</taxon>
        <taxon>Pezizomycotina</taxon>
        <taxon>Dothideomycetes</taxon>
        <taxon>Dothideomycetidae</taxon>
        <taxon>Mycosphaerellales</taxon>
        <taxon>Mycosphaerellaceae</taxon>
        <taxon>Zasmidium</taxon>
    </lineage>
</organism>
<dbReference type="Proteomes" id="UP001305779">
    <property type="component" value="Unassembled WGS sequence"/>
</dbReference>
<dbReference type="EMBL" id="JAXOVC010000004">
    <property type="protein sequence ID" value="KAK4502173.1"/>
    <property type="molecule type" value="Genomic_DNA"/>
</dbReference>
<accession>A0ABR0ELT5</accession>
<evidence type="ECO:0000313" key="1">
    <source>
        <dbReference type="EMBL" id="KAK4502173.1"/>
    </source>
</evidence>
<gene>
    <name evidence="1" type="ORF">PRZ48_005598</name>
</gene>